<dbReference type="GO" id="GO:0050518">
    <property type="term" value="F:2-C-methyl-D-erythritol 4-phosphate cytidylyltransferase activity"/>
    <property type="evidence" value="ECO:0007669"/>
    <property type="project" value="UniProtKB-UniRule"/>
</dbReference>
<feature type="site" description="Positions MEP for the nucleophilic attack" evidence="7">
    <location>
        <position position="212"/>
    </location>
</feature>
<dbReference type="NCBIfam" id="TIGR00453">
    <property type="entry name" value="ispD"/>
    <property type="match status" value="1"/>
</dbReference>
<evidence type="ECO:0000256" key="2">
    <source>
        <dbReference type="ARBA" id="ARBA00004787"/>
    </source>
</evidence>
<evidence type="ECO:0000256" key="7">
    <source>
        <dbReference type="HAMAP-Rule" id="MF_00108"/>
    </source>
</evidence>
<dbReference type="InterPro" id="IPR001228">
    <property type="entry name" value="IspD"/>
</dbReference>
<dbReference type="InterPro" id="IPR050088">
    <property type="entry name" value="IspD/TarI_cytidylyltransf_bact"/>
</dbReference>
<evidence type="ECO:0000313" key="8">
    <source>
        <dbReference type="EMBL" id="PWG63927.1"/>
    </source>
</evidence>
<feature type="site" description="Transition state stabilizer" evidence="7">
    <location>
        <position position="25"/>
    </location>
</feature>
<dbReference type="PANTHER" id="PTHR32125:SF4">
    <property type="entry name" value="2-C-METHYL-D-ERYTHRITOL 4-PHOSPHATE CYTIDYLYLTRANSFERASE, CHLOROPLASTIC"/>
    <property type="match status" value="1"/>
</dbReference>
<dbReference type="Pfam" id="PF01128">
    <property type="entry name" value="IspD"/>
    <property type="match status" value="1"/>
</dbReference>
<accession>A0A2U2N4E2</accession>
<dbReference type="Gene3D" id="3.90.550.10">
    <property type="entry name" value="Spore Coat Polysaccharide Biosynthesis Protein SpsA, Chain A"/>
    <property type="match status" value="1"/>
</dbReference>
<keyword evidence="6 7" id="KW-0414">Isoprene biosynthesis</keyword>
<dbReference type="EMBL" id="QFFI01000008">
    <property type="protein sequence ID" value="PWG63927.1"/>
    <property type="molecule type" value="Genomic_DNA"/>
</dbReference>
<proteinExistence type="inferred from homology"/>
<dbReference type="InterPro" id="IPR034683">
    <property type="entry name" value="IspD/TarI"/>
</dbReference>
<evidence type="ECO:0000256" key="5">
    <source>
        <dbReference type="ARBA" id="ARBA00022695"/>
    </source>
</evidence>
<evidence type="ECO:0000313" key="9">
    <source>
        <dbReference type="Proteomes" id="UP000245474"/>
    </source>
</evidence>
<keyword evidence="5 7" id="KW-0548">Nucleotidyltransferase</keyword>
<dbReference type="SUPFAM" id="SSF53448">
    <property type="entry name" value="Nucleotide-diphospho-sugar transferases"/>
    <property type="match status" value="1"/>
</dbReference>
<dbReference type="EC" id="2.7.7.60" evidence="7"/>
<reference evidence="8 9" key="1">
    <citation type="submission" date="2018-05" db="EMBL/GenBank/DDBJ databases">
        <title>Spiribacter halobius sp. nov., a moderately halophilic bacterium isolated from marine solar saltern.</title>
        <authorList>
            <person name="Zheng W.-S."/>
            <person name="Lu D.-C."/>
            <person name="Du Z.-J."/>
        </authorList>
    </citation>
    <scope>NUCLEOTIDE SEQUENCE [LARGE SCALE GENOMIC DNA]</scope>
    <source>
        <strain evidence="8 9">E85</strain>
    </source>
</reference>
<organism evidence="8 9">
    <name type="scientific">Sediminicurvatus halobius</name>
    <dbReference type="NCBI Taxonomy" id="2182432"/>
    <lineage>
        <taxon>Bacteria</taxon>
        <taxon>Pseudomonadati</taxon>
        <taxon>Pseudomonadota</taxon>
        <taxon>Gammaproteobacteria</taxon>
        <taxon>Chromatiales</taxon>
        <taxon>Ectothiorhodospiraceae</taxon>
        <taxon>Sediminicurvatus</taxon>
    </lineage>
</organism>
<dbReference type="AlphaFoldDB" id="A0A2U2N4E2"/>
<evidence type="ECO:0000256" key="1">
    <source>
        <dbReference type="ARBA" id="ARBA00001282"/>
    </source>
</evidence>
<protein>
    <recommendedName>
        <fullName evidence="7">2-C-methyl-D-erythritol 4-phosphate cytidylyltransferase</fullName>
        <ecNumber evidence="7">2.7.7.60</ecNumber>
    </recommendedName>
    <alternativeName>
        <fullName evidence="7">4-diphosphocytidyl-2C-methyl-D-erythritol synthase</fullName>
    </alternativeName>
    <alternativeName>
        <fullName evidence="7">MEP cytidylyltransferase</fullName>
        <shortName evidence="7">MCT</shortName>
    </alternativeName>
</protein>
<name>A0A2U2N4E2_9GAMM</name>
<evidence type="ECO:0000256" key="6">
    <source>
        <dbReference type="ARBA" id="ARBA00023229"/>
    </source>
</evidence>
<evidence type="ECO:0000256" key="3">
    <source>
        <dbReference type="ARBA" id="ARBA00009789"/>
    </source>
</evidence>
<comment type="similarity">
    <text evidence="3 7">Belongs to the IspD/TarI cytidylyltransferase family. IspD subfamily.</text>
</comment>
<comment type="pathway">
    <text evidence="2 7">Isoprenoid biosynthesis; isopentenyl diphosphate biosynthesis via DXP pathway; isopentenyl diphosphate from 1-deoxy-D-xylulose 5-phosphate: step 2/6.</text>
</comment>
<dbReference type="PANTHER" id="PTHR32125">
    <property type="entry name" value="2-C-METHYL-D-ERYTHRITOL 4-PHOSPHATE CYTIDYLYLTRANSFERASE, CHLOROPLASTIC"/>
    <property type="match status" value="1"/>
</dbReference>
<keyword evidence="4 7" id="KW-0808">Transferase</keyword>
<dbReference type="CDD" id="cd02516">
    <property type="entry name" value="CDP-ME_synthetase"/>
    <property type="match status" value="1"/>
</dbReference>
<comment type="caution">
    <text evidence="8">The sequence shown here is derived from an EMBL/GenBank/DDBJ whole genome shotgun (WGS) entry which is preliminary data.</text>
</comment>
<dbReference type="InterPro" id="IPR018294">
    <property type="entry name" value="ISPD_synthase_CS"/>
</dbReference>
<dbReference type="HAMAP" id="MF_00108">
    <property type="entry name" value="IspD"/>
    <property type="match status" value="1"/>
</dbReference>
<feature type="site" description="Transition state stabilizer" evidence="7">
    <location>
        <position position="18"/>
    </location>
</feature>
<dbReference type="UniPathway" id="UPA00056">
    <property type="reaction ID" value="UER00093"/>
</dbReference>
<dbReference type="FunFam" id="3.90.550.10:FF:000003">
    <property type="entry name" value="2-C-methyl-D-erythritol 4-phosphate cytidylyltransferase"/>
    <property type="match status" value="1"/>
</dbReference>
<dbReference type="GO" id="GO:0019288">
    <property type="term" value="P:isopentenyl diphosphate biosynthetic process, methylerythritol 4-phosphate pathway"/>
    <property type="evidence" value="ECO:0007669"/>
    <property type="project" value="UniProtKB-UniRule"/>
</dbReference>
<sequence>MRARALWAVVAAAGGGERFGSDLPKQYQVLHGRSVLGWSLQAVRGAAPLQGLALVLAPGDEHWRALDEPALAGVIACRGGTTRQASVANGLAALGEAGAGTDDLVLVHDAARPCVRTADIRRLIERAGDSPDGGLLAAPVRDTLKRAAGEQVQATVPRGGLWQAFTPQLFPFDRLRRALAAAAEQPVTDEAEAMERAGARPRLVEGAVDNIKLTYASDLALAAAILAAREAGAEEAP</sequence>
<evidence type="ECO:0000256" key="4">
    <source>
        <dbReference type="ARBA" id="ARBA00022679"/>
    </source>
</evidence>
<dbReference type="PROSITE" id="PS01295">
    <property type="entry name" value="ISPD"/>
    <property type="match status" value="1"/>
</dbReference>
<dbReference type="OrthoDB" id="9806837at2"/>
<comment type="catalytic activity">
    <reaction evidence="1 7">
        <text>2-C-methyl-D-erythritol 4-phosphate + CTP + H(+) = 4-CDP-2-C-methyl-D-erythritol + diphosphate</text>
        <dbReference type="Rhea" id="RHEA:13429"/>
        <dbReference type="ChEBI" id="CHEBI:15378"/>
        <dbReference type="ChEBI" id="CHEBI:33019"/>
        <dbReference type="ChEBI" id="CHEBI:37563"/>
        <dbReference type="ChEBI" id="CHEBI:57823"/>
        <dbReference type="ChEBI" id="CHEBI:58262"/>
        <dbReference type="EC" id="2.7.7.60"/>
    </reaction>
</comment>
<dbReference type="RefSeq" id="WP_109677609.1">
    <property type="nucleotide sequence ID" value="NZ_CP086615.1"/>
</dbReference>
<keyword evidence="9" id="KW-1185">Reference proteome</keyword>
<dbReference type="Proteomes" id="UP000245474">
    <property type="component" value="Unassembled WGS sequence"/>
</dbReference>
<comment type="function">
    <text evidence="7">Catalyzes the formation of 4-diphosphocytidyl-2-C-methyl-D-erythritol from CTP and 2-C-methyl-D-erythritol 4-phosphate (MEP).</text>
</comment>
<gene>
    <name evidence="7" type="primary">ispD</name>
    <name evidence="8" type="ORF">DEM34_06940</name>
</gene>
<dbReference type="InterPro" id="IPR029044">
    <property type="entry name" value="Nucleotide-diphossugar_trans"/>
</dbReference>
<feature type="site" description="Positions MEP for the nucleophilic attack" evidence="7">
    <location>
        <position position="158"/>
    </location>
</feature>